<dbReference type="AlphaFoldDB" id="A0A0W0TBA2"/>
<feature type="signal peptide" evidence="1">
    <location>
        <begin position="1"/>
        <end position="19"/>
    </location>
</feature>
<proteinExistence type="predicted"/>
<dbReference type="STRING" id="1212489.Ldro_0263"/>
<gene>
    <name evidence="2" type="ORF">Ldro_0263</name>
</gene>
<keyword evidence="1" id="KW-0732">Signal</keyword>
<protein>
    <submittedName>
        <fullName evidence="2">Uncharacterized protein</fullName>
    </submittedName>
</protein>
<reference evidence="2 3" key="1">
    <citation type="submission" date="2015-11" db="EMBL/GenBank/DDBJ databases">
        <title>Genomic analysis of 38 Legionella species identifies large and diverse effector repertoires.</title>
        <authorList>
            <person name="Burstein D."/>
            <person name="Amaro F."/>
            <person name="Zusman T."/>
            <person name="Lifshitz Z."/>
            <person name="Cohen O."/>
            <person name="Gilbert J.A."/>
            <person name="Pupko T."/>
            <person name="Shuman H.A."/>
            <person name="Segal G."/>
        </authorList>
    </citation>
    <scope>NUCLEOTIDE SEQUENCE [LARGE SCALE GENOMIC DNA]</scope>
    <source>
        <strain evidence="2 3">ATCC 700990</strain>
    </source>
</reference>
<feature type="chain" id="PRO_5006912893" evidence="1">
    <location>
        <begin position="20"/>
        <end position="70"/>
    </location>
</feature>
<dbReference type="EMBL" id="LNXY01000003">
    <property type="protein sequence ID" value="KTC92892.1"/>
    <property type="molecule type" value="Genomic_DNA"/>
</dbReference>
<sequence>MGKKILFGLAFAFMSTANAFFCYPGYHYSDNYSSEMVCEVYRFKDYLLGKTYNNGCYRGLFFYYYCKKDD</sequence>
<evidence type="ECO:0000256" key="1">
    <source>
        <dbReference type="SAM" id="SignalP"/>
    </source>
</evidence>
<dbReference type="PATRIC" id="fig|1212489.4.peg.273"/>
<comment type="caution">
    <text evidence="2">The sequence shown here is derived from an EMBL/GenBank/DDBJ whole genome shotgun (WGS) entry which is preliminary data.</text>
</comment>
<keyword evidence="3" id="KW-1185">Reference proteome</keyword>
<organism evidence="2 3">
    <name type="scientific">Legionella drozanskii LLAP-1</name>
    <dbReference type="NCBI Taxonomy" id="1212489"/>
    <lineage>
        <taxon>Bacteria</taxon>
        <taxon>Pseudomonadati</taxon>
        <taxon>Pseudomonadota</taxon>
        <taxon>Gammaproteobacteria</taxon>
        <taxon>Legionellales</taxon>
        <taxon>Legionellaceae</taxon>
        <taxon>Legionella</taxon>
    </lineage>
</organism>
<evidence type="ECO:0000313" key="3">
    <source>
        <dbReference type="Proteomes" id="UP000054736"/>
    </source>
</evidence>
<accession>A0A0W0TBA2</accession>
<evidence type="ECO:0000313" key="2">
    <source>
        <dbReference type="EMBL" id="KTC92892.1"/>
    </source>
</evidence>
<name>A0A0W0TBA2_9GAMM</name>
<dbReference type="Proteomes" id="UP000054736">
    <property type="component" value="Unassembled WGS sequence"/>
</dbReference>